<dbReference type="GO" id="GO:0006313">
    <property type="term" value="P:DNA transposition"/>
    <property type="evidence" value="ECO:0007669"/>
    <property type="project" value="InterPro"/>
</dbReference>
<dbReference type="KEGG" id="nao:Y958_00780"/>
<gene>
    <name evidence="4" type="ORF">Y958_00780</name>
    <name evidence="5" type="ORF">Y958_01355</name>
    <name evidence="6" type="ORF">Y958_01530</name>
</gene>
<dbReference type="PANTHER" id="PTHR33055:SF13">
    <property type="entry name" value="TRANSPOSASE"/>
    <property type="match status" value="1"/>
</dbReference>
<dbReference type="InterPro" id="IPR002525">
    <property type="entry name" value="Transp_IS110-like_N"/>
</dbReference>
<proteinExistence type="predicted"/>
<accession>A0A248JLQ2</accession>
<dbReference type="InterPro" id="IPR003346">
    <property type="entry name" value="Transposase_20"/>
</dbReference>
<dbReference type="EMBL" id="CP022110">
    <property type="protein sequence ID" value="ASG19517.1"/>
    <property type="molecule type" value="Genomic_DNA"/>
</dbReference>
<sequence length="311" mass="34849">MKMAQNDSIIALDVSKARLDGFDAATGETFQIDNTKAGYATLLQRCRKRAVQVVVEASGGYERLVMKALWKANIPVRIVDPRRVRHFARASGRWAKNDRLDARMITAFAQAIEGEPYQADPHREKLAELATRRRQLTNMQTMVRNQAQLLEDLELARLSKRHLNILALQIARIEKRIADLIAQHETFRTNNARLQSIPGVGPACSTVLLAYMPELGAITRHQAAALVGVAPMDNQSGKRDRPRSIYGGRSEVRSVLYMAALVASKHNHTLKDFYRRLINAGKKPKAALVAVMRKLIILANALIRDQRAYAP</sequence>
<dbReference type="KEGG" id="nao:Y958_01530"/>
<dbReference type="Proteomes" id="UP000197153">
    <property type="component" value="Chromosome 1"/>
</dbReference>
<protein>
    <submittedName>
        <fullName evidence="6">IS110 family transposase</fullName>
    </submittedName>
</protein>
<name>A0A248JLQ2_9PROT</name>
<reference evidence="6 7" key="1">
    <citation type="submission" date="2017-06" db="EMBL/GenBank/DDBJ databases">
        <title>Complete genome sequence of Nitrospirillum amazonense strain CBAmC, an endophytic nitrogen-fixing and plant growth-promoting bacterium, isolated from sugarcane.</title>
        <authorList>
            <person name="Schwab S."/>
            <person name="dos Santos Teixeira K.R."/>
            <person name="Simoes Araujo J.L."/>
            <person name="Soares Vidal M."/>
            <person name="Borges de Freitas H.R."/>
            <person name="Rivello Crivelaro A.L."/>
            <person name="Bueno de Camargo Nunes A."/>
            <person name="dos Santos C.M."/>
            <person name="Palmeira da Silva Rosa D."/>
            <person name="da Silva Padilha D."/>
            <person name="da Silva E."/>
            <person name="Araujo Terra L."/>
            <person name="Soares Mendes V."/>
            <person name="Farinelli L."/>
            <person name="Magalhaes Cruz L."/>
            <person name="Baldani J.I."/>
        </authorList>
    </citation>
    <scope>NUCLEOTIDE SEQUENCE [LARGE SCALE GENOMIC DNA]</scope>
    <source>
        <strain evidence="6 7">CBAmC</strain>
    </source>
</reference>
<evidence type="ECO:0000313" key="4">
    <source>
        <dbReference type="EMBL" id="ASG19517.1"/>
    </source>
</evidence>
<evidence type="ECO:0000313" key="5">
    <source>
        <dbReference type="EMBL" id="ASG19618.1"/>
    </source>
</evidence>
<dbReference type="EMBL" id="CP022110">
    <property type="protein sequence ID" value="ASG19647.1"/>
    <property type="molecule type" value="Genomic_DNA"/>
</dbReference>
<dbReference type="GO" id="GO:0004803">
    <property type="term" value="F:transposase activity"/>
    <property type="evidence" value="ECO:0007669"/>
    <property type="project" value="InterPro"/>
</dbReference>
<feature type="coiled-coil region" evidence="1">
    <location>
        <begin position="163"/>
        <end position="190"/>
    </location>
</feature>
<evidence type="ECO:0000259" key="2">
    <source>
        <dbReference type="Pfam" id="PF01548"/>
    </source>
</evidence>
<dbReference type="RefSeq" id="WP_088870517.1">
    <property type="nucleotide sequence ID" value="NZ_CP022110.1"/>
</dbReference>
<evidence type="ECO:0000313" key="7">
    <source>
        <dbReference type="Proteomes" id="UP000197153"/>
    </source>
</evidence>
<feature type="domain" description="Transposase IS110-like N-terminal" evidence="2">
    <location>
        <begin position="29"/>
        <end position="147"/>
    </location>
</feature>
<organism evidence="6 7">
    <name type="scientific">Nitrospirillum viridazoti CBAmc</name>
    <dbReference type="NCBI Taxonomy" id="1441467"/>
    <lineage>
        <taxon>Bacteria</taxon>
        <taxon>Pseudomonadati</taxon>
        <taxon>Pseudomonadota</taxon>
        <taxon>Alphaproteobacteria</taxon>
        <taxon>Rhodospirillales</taxon>
        <taxon>Azospirillaceae</taxon>
        <taxon>Nitrospirillum</taxon>
        <taxon>Nitrospirillum viridazoti</taxon>
    </lineage>
</organism>
<feature type="domain" description="Transposase IS116/IS110/IS902 C-terminal" evidence="3">
    <location>
        <begin position="192"/>
        <end position="275"/>
    </location>
</feature>
<keyword evidence="1" id="KW-0175">Coiled coil</keyword>
<dbReference type="Pfam" id="PF01548">
    <property type="entry name" value="DEDD_Tnp_IS110"/>
    <property type="match status" value="1"/>
</dbReference>
<dbReference type="Pfam" id="PF02371">
    <property type="entry name" value="Transposase_20"/>
    <property type="match status" value="1"/>
</dbReference>
<evidence type="ECO:0000313" key="6">
    <source>
        <dbReference type="EMBL" id="ASG19647.1"/>
    </source>
</evidence>
<dbReference type="PANTHER" id="PTHR33055">
    <property type="entry name" value="TRANSPOSASE FOR INSERTION SEQUENCE ELEMENT IS1111A"/>
    <property type="match status" value="1"/>
</dbReference>
<dbReference type="NCBIfam" id="NF033542">
    <property type="entry name" value="transpos_IS110"/>
    <property type="match status" value="1"/>
</dbReference>
<evidence type="ECO:0000256" key="1">
    <source>
        <dbReference type="SAM" id="Coils"/>
    </source>
</evidence>
<keyword evidence="7" id="KW-1185">Reference proteome</keyword>
<dbReference type="AlphaFoldDB" id="A0A248JLQ2"/>
<evidence type="ECO:0000259" key="3">
    <source>
        <dbReference type="Pfam" id="PF02371"/>
    </source>
</evidence>
<dbReference type="KEGG" id="nao:Y958_01355"/>
<dbReference type="InterPro" id="IPR047650">
    <property type="entry name" value="Transpos_IS110"/>
</dbReference>
<dbReference type="EMBL" id="CP022110">
    <property type="protein sequence ID" value="ASG19618.1"/>
    <property type="molecule type" value="Genomic_DNA"/>
</dbReference>
<dbReference type="GO" id="GO:0003677">
    <property type="term" value="F:DNA binding"/>
    <property type="evidence" value="ECO:0007669"/>
    <property type="project" value="InterPro"/>
</dbReference>